<keyword evidence="22" id="KW-1185">Reference proteome</keyword>
<evidence type="ECO:0000313" key="21">
    <source>
        <dbReference type="EMBL" id="RIW37712.1"/>
    </source>
</evidence>
<dbReference type="InterPro" id="IPR018109">
    <property type="entry name" value="Folylpolyglutamate_synth_CS"/>
</dbReference>
<keyword evidence="13" id="KW-0460">Magnesium</keyword>
<evidence type="ECO:0000256" key="9">
    <source>
        <dbReference type="ARBA" id="ARBA00022598"/>
    </source>
</evidence>
<dbReference type="NCBIfam" id="TIGR01499">
    <property type="entry name" value="folC"/>
    <property type="match status" value="1"/>
</dbReference>
<evidence type="ECO:0000256" key="13">
    <source>
        <dbReference type="ARBA" id="ARBA00022842"/>
    </source>
</evidence>
<dbReference type="InterPro" id="IPR013221">
    <property type="entry name" value="Mur_ligase_cen"/>
</dbReference>
<evidence type="ECO:0000256" key="17">
    <source>
        <dbReference type="ARBA" id="ARBA00049161"/>
    </source>
</evidence>
<accession>A0A3A1RB57</accession>
<evidence type="ECO:0000256" key="2">
    <source>
        <dbReference type="ARBA" id="ARBA00004799"/>
    </source>
</evidence>
<dbReference type="EC" id="6.3.2.17" evidence="7"/>
<keyword evidence="14" id="KW-0289">Folate biosynthesis</keyword>
<evidence type="ECO:0000256" key="6">
    <source>
        <dbReference type="ARBA" id="ARBA00013023"/>
    </source>
</evidence>
<dbReference type="EC" id="6.3.2.12" evidence="6"/>
<evidence type="ECO:0000256" key="4">
    <source>
        <dbReference type="ARBA" id="ARBA00008276"/>
    </source>
</evidence>
<evidence type="ECO:0000259" key="20">
    <source>
        <dbReference type="Pfam" id="PF08245"/>
    </source>
</evidence>
<dbReference type="InterPro" id="IPR004101">
    <property type="entry name" value="Mur_ligase_C"/>
</dbReference>
<sequence length="431" mass="48525">MIHTYDEAVDWIHSRLRLGIKPGLSRMEWMMEKLNHPEKELKAVHIAGTNGKGSTLTFLRKILESAGFDTGTFTSPYFEVFNERISINGKPISDEEIMELVNIIIPLAEELEETEMGGPSEFEVITCMALYYFARMKNVPIVLFEVGLGGRFDSTNVIDPLLSIITNIGMDHTQFLGDTIGEIAFEKAGIIKEGKPVISAASQADAQKVIISKASEMKAELLMLHRDFEVRYTGPSESGEEFDFFGREGKRSYRIGMIGRHQTENASLAVQAAVLLNERYSFEIKESAIKEGLSSAHWPGRMDKVNDMPAVYLDGAHNPEGMQTLINTIETRFQKNKVHILFAALKDKDLTSMARDLEEKVSDIALTTFEFPRAAAPEELAEHFHQENHRIVRDWETYIKEFLAGGGEEEILIVTGSLYFLSEVRPKVINN</sequence>
<dbReference type="InterPro" id="IPR036565">
    <property type="entry name" value="Mur-like_cat_sf"/>
</dbReference>
<comment type="cofactor">
    <cofactor evidence="1">
        <name>Mg(2+)</name>
        <dbReference type="ChEBI" id="CHEBI:18420"/>
    </cofactor>
</comment>
<evidence type="ECO:0000256" key="10">
    <source>
        <dbReference type="ARBA" id="ARBA00022723"/>
    </source>
</evidence>
<dbReference type="GO" id="GO:0005737">
    <property type="term" value="C:cytoplasm"/>
    <property type="evidence" value="ECO:0007669"/>
    <property type="project" value="TreeGrafter"/>
</dbReference>
<reference evidence="21 22" key="1">
    <citation type="submission" date="2018-09" db="EMBL/GenBank/DDBJ databases">
        <title>Bacillus saliacetes sp. nov., isolated from Thai shrimp paste (Ka-pi).</title>
        <authorList>
            <person name="Daroonpunt R."/>
            <person name="Tanasupawat S."/>
            <person name="Yiamsombut S."/>
        </authorList>
    </citation>
    <scope>NUCLEOTIDE SEQUENCE [LARGE SCALE GENOMIC DNA]</scope>
    <source>
        <strain evidence="21 22">SKP7-4</strain>
    </source>
</reference>
<name>A0A3A1RB57_9BACI</name>
<evidence type="ECO:0000256" key="15">
    <source>
        <dbReference type="ARBA" id="ARBA00030592"/>
    </source>
</evidence>
<comment type="subunit">
    <text evidence="5">Monomer.</text>
</comment>
<dbReference type="FunFam" id="3.40.1190.10:FF:000004">
    <property type="entry name" value="Dihydrofolate synthase/folylpolyglutamate synthase"/>
    <property type="match status" value="1"/>
</dbReference>
<comment type="pathway">
    <text evidence="3">Cofactor biosynthesis; tetrahydrofolylpolyglutamate biosynthesis.</text>
</comment>
<comment type="pathway">
    <text evidence="2">Cofactor biosynthesis; tetrahydrofolate biosynthesis; 7,8-dihydrofolate from 2-amino-4-hydroxy-6-hydroxymethyl-7,8-dihydropteridine diphosphate and 4-aminobenzoate: step 2/2.</text>
</comment>
<evidence type="ECO:0000256" key="1">
    <source>
        <dbReference type="ARBA" id="ARBA00001946"/>
    </source>
</evidence>
<dbReference type="Gene3D" id="3.40.1190.10">
    <property type="entry name" value="Mur-like, catalytic domain"/>
    <property type="match status" value="1"/>
</dbReference>
<dbReference type="InterPro" id="IPR036615">
    <property type="entry name" value="Mur_ligase_C_dom_sf"/>
</dbReference>
<dbReference type="RefSeq" id="WP_119545592.1">
    <property type="nucleotide sequence ID" value="NZ_QXIR01000003.1"/>
</dbReference>
<organism evidence="21 22">
    <name type="scientific">Bacillus salacetis</name>
    <dbReference type="NCBI Taxonomy" id="2315464"/>
    <lineage>
        <taxon>Bacteria</taxon>
        <taxon>Bacillati</taxon>
        <taxon>Bacillota</taxon>
        <taxon>Bacilli</taxon>
        <taxon>Bacillales</taxon>
        <taxon>Bacillaceae</taxon>
        <taxon>Bacillus</taxon>
    </lineage>
</organism>
<dbReference type="EMBL" id="QXIR01000003">
    <property type="protein sequence ID" value="RIW37712.1"/>
    <property type="molecule type" value="Genomic_DNA"/>
</dbReference>
<keyword evidence="9 18" id="KW-0436">Ligase</keyword>
<dbReference type="InterPro" id="IPR001645">
    <property type="entry name" value="Folylpolyglutamate_synth"/>
</dbReference>
<dbReference type="GO" id="GO:0046872">
    <property type="term" value="F:metal ion binding"/>
    <property type="evidence" value="ECO:0007669"/>
    <property type="project" value="UniProtKB-KW"/>
</dbReference>
<proteinExistence type="inferred from homology"/>
<feature type="domain" description="Mur ligase C-terminal" evidence="19">
    <location>
        <begin position="300"/>
        <end position="417"/>
    </location>
</feature>
<feature type="domain" description="Mur ligase central" evidence="20">
    <location>
        <begin position="46"/>
        <end position="272"/>
    </location>
</feature>
<evidence type="ECO:0000256" key="14">
    <source>
        <dbReference type="ARBA" id="ARBA00022909"/>
    </source>
</evidence>
<dbReference type="Gene3D" id="3.90.190.20">
    <property type="entry name" value="Mur ligase, C-terminal domain"/>
    <property type="match status" value="1"/>
</dbReference>
<evidence type="ECO:0000256" key="16">
    <source>
        <dbReference type="ARBA" id="ARBA00047493"/>
    </source>
</evidence>
<dbReference type="SUPFAM" id="SSF53244">
    <property type="entry name" value="MurD-like peptide ligases, peptide-binding domain"/>
    <property type="match status" value="1"/>
</dbReference>
<dbReference type="OrthoDB" id="9809356at2"/>
<dbReference type="PANTHER" id="PTHR11136">
    <property type="entry name" value="FOLYLPOLYGLUTAMATE SYNTHASE-RELATED"/>
    <property type="match status" value="1"/>
</dbReference>
<dbReference type="Proteomes" id="UP000265801">
    <property type="component" value="Unassembled WGS sequence"/>
</dbReference>
<evidence type="ECO:0000259" key="19">
    <source>
        <dbReference type="Pfam" id="PF02875"/>
    </source>
</evidence>
<dbReference type="SUPFAM" id="SSF53623">
    <property type="entry name" value="MurD-like peptide ligases, catalytic domain"/>
    <property type="match status" value="1"/>
</dbReference>
<evidence type="ECO:0000256" key="8">
    <source>
        <dbReference type="ARBA" id="ARBA00019357"/>
    </source>
</evidence>
<comment type="catalytic activity">
    <reaction evidence="17">
        <text>7,8-dihydropteroate + L-glutamate + ATP = 7,8-dihydrofolate + ADP + phosphate + H(+)</text>
        <dbReference type="Rhea" id="RHEA:23584"/>
        <dbReference type="ChEBI" id="CHEBI:15378"/>
        <dbReference type="ChEBI" id="CHEBI:17839"/>
        <dbReference type="ChEBI" id="CHEBI:29985"/>
        <dbReference type="ChEBI" id="CHEBI:30616"/>
        <dbReference type="ChEBI" id="CHEBI:43474"/>
        <dbReference type="ChEBI" id="CHEBI:57451"/>
        <dbReference type="ChEBI" id="CHEBI:456216"/>
        <dbReference type="EC" id="6.3.2.12"/>
    </reaction>
</comment>
<comment type="similarity">
    <text evidence="4 18">Belongs to the folylpolyglutamate synthase family.</text>
</comment>
<dbReference type="PIRSF" id="PIRSF001563">
    <property type="entry name" value="Folylpolyglu_synth"/>
    <property type="match status" value="1"/>
</dbReference>
<keyword evidence="12 18" id="KW-0067">ATP-binding</keyword>
<dbReference type="PROSITE" id="PS01012">
    <property type="entry name" value="FOLYLPOLYGLU_SYNT_2"/>
    <property type="match status" value="1"/>
</dbReference>
<comment type="caution">
    <text evidence="21">The sequence shown here is derived from an EMBL/GenBank/DDBJ whole genome shotgun (WGS) entry which is preliminary data.</text>
</comment>
<keyword evidence="11 18" id="KW-0547">Nucleotide-binding</keyword>
<keyword evidence="10" id="KW-0479">Metal-binding</keyword>
<evidence type="ECO:0000313" key="22">
    <source>
        <dbReference type="Proteomes" id="UP000265801"/>
    </source>
</evidence>
<dbReference type="GO" id="GO:0008841">
    <property type="term" value="F:dihydrofolate synthase activity"/>
    <property type="evidence" value="ECO:0007669"/>
    <property type="project" value="UniProtKB-EC"/>
</dbReference>
<dbReference type="GO" id="GO:0004326">
    <property type="term" value="F:tetrahydrofolylpolyglutamate synthase activity"/>
    <property type="evidence" value="ECO:0007669"/>
    <property type="project" value="UniProtKB-EC"/>
</dbReference>
<dbReference type="PANTHER" id="PTHR11136:SF0">
    <property type="entry name" value="DIHYDROFOLATE SYNTHETASE-RELATED"/>
    <property type="match status" value="1"/>
</dbReference>
<gene>
    <name evidence="21" type="ORF">D3H55_03855</name>
</gene>
<dbReference type="GO" id="GO:0005524">
    <property type="term" value="F:ATP binding"/>
    <property type="evidence" value="ECO:0007669"/>
    <property type="project" value="UniProtKB-KW"/>
</dbReference>
<dbReference type="GO" id="GO:0046656">
    <property type="term" value="P:folic acid biosynthetic process"/>
    <property type="evidence" value="ECO:0007669"/>
    <property type="project" value="UniProtKB-KW"/>
</dbReference>
<dbReference type="PROSITE" id="PS01011">
    <property type="entry name" value="FOLYLPOLYGLU_SYNT_1"/>
    <property type="match status" value="1"/>
</dbReference>
<comment type="catalytic activity">
    <reaction evidence="16">
        <text>(6S)-5,6,7,8-tetrahydrofolyl-(gamma-L-Glu)(n) + L-glutamate + ATP = (6S)-5,6,7,8-tetrahydrofolyl-(gamma-L-Glu)(n+1) + ADP + phosphate + H(+)</text>
        <dbReference type="Rhea" id="RHEA:10580"/>
        <dbReference type="Rhea" id="RHEA-COMP:14738"/>
        <dbReference type="Rhea" id="RHEA-COMP:14740"/>
        <dbReference type="ChEBI" id="CHEBI:15378"/>
        <dbReference type="ChEBI" id="CHEBI:29985"/>
        <dbReference type="ChEBI" id="CHEBI:30616"/>
        <dbReference type="ChEBI" id="CHEBI:43474"/>
        <dbReference type="ChEBI" id="CHEBI:141005"/>
        <dbReference type="ChEBI" id="CHEBI:456216"/>
        <dbReference type="EC" id="6.3.2.17"/>
    </reaction>
</comment>
<dbReference type="Pfam" id="PF02875">
    <property type="entry name" value="Mur_ligase_C"/>
    <property type="match status" value="1"/>
</dbReference>
<evidence type="ECO:0000256" key="3">
    <source>
        <dbReference type="ARBA" id="ARBA00005150"/>
    </source>
</evidence>
<evidence type="ECO:0000256" key="7">
    <source>
        <dbReference type="ARBA" id="ARBA00013025"/>
    </source>
</evidence>
<evidence type="ECO:0000256" key="12">
    <source>
        <dbReference type="ARBA" id="ARBA00022840"/>
    </source>
</evidence>
<protein>
    <recommendedName>
        <fullName evidence="8">Dihydrofolate synthase/folylpolyglutamate synthase</fullName>
        <ecNumber evidence="6">6.3.2.12</ecNumber>
        <ecNumber evidence="7">6.3.2.17</ecNumber>
    </recommendedName>
    <alternativeName>
        <fullName evidence="15">Tetrahydrofolylpolyglutamate synthase</fullName>
    </alternativeName>
</protein>
<dbReference type="Pfam" id="PF08245">
    <property type="entry name" value="Mur_ligase_M"/>
    <property type="match status" value="1"/>
</dbReference>
<evidence type="ECO:0000256" key="18">
    <source>
        <dbReference type="PIRNR" id="PIRNR001563"/>
    </source>
</evidence>
<evidence type="ECO:0000256" key="5">
    <source>
        <dbReference type="ARBA" id="ARBA00011245"/>
    </source>
</evidence>
<dbReference type="AlphaFoldDB" id="A0A3A1RB57"/>
<evidence type="ECO:0000256" key="11">
    <source>
        <dbReference type="ARBA" id="ARBA00022741"/>
    </source>
</evidence>